<proteinExistence type="inferred from homology"/>
<dbReference type="Gene3D" id="1.20.272.10">
    <property type="match status" value="1"/>
</dbReference>
<accession>A0AAV6I7G5</accession>
<keyword evidence="9" id="KW-0862">Zinc</keyword>
<gene>
    <name evidence="13" type="ORF">RHGRI_035000</name>
</gene>
<dbReference type="NCBIfam" id="TIGR02397">
    <property type="entry name" value="dnaX_nterm"/>
    <property type="match status" value="1"/>
</dbReference>
<evidence type="ECO:0000256" key="1">
    <source>
        <dbReference type="ARBA" id="ARBA00006360"/>
    </source>
</evidence>
<dbReference type="GO" id="GO:0009360">
    <property type="term" value="C:DNA polymerase III complex"/>
    <property type="evidence" value="ECO:0007669"/>
    <property type="project" value="InterPro"/>
</dbReference>
<keyword evidence="11" id="KW-0175">Coiled coil</keyword>
<dbReference type="SUPFAM" id="SSF52540">
    <property type="entry name" value="P-loop containing nucleoside triphosphate hydrolases"/>
    <property type="match status" value="1"/>
</dbReference>
<feature type="domain" description="AAA+ ATPase" evidence="12">
    <location>
        <begin position="525"/>
        <end position="760"/>
    </location>
</feature>
<dbReference type="GO" id="GO:0071567">
    <property type="term" value="F:deUFMylase activity"/>
    <property type="evidence" value="ECO:0007669"/>
    <property type="project" value="TreeGrafter"/>
</dbReference>
<dbReference type="GO" id="GO:0046872">
    <property type="term" value="F:metal ion binding"/>
    <property type="evidence" value="ECO:0007669"/>
    <property type="project" value="UniProtKB-KW"/>
</dbReference>
<dbReference type="Pfam" id="PF23007">
    <property type="entry name" value="DnaA_N-like_STI"/>
    <property type="match status" value="1"/>
</dbReference>
<dbReference type="GO" id="GO:0006508">
    <property type="term" value="P:proteolysis"/>
    <property type="evidence" value="ECO:0007669"/>
    <property type="project" value="UniProtKB-KW"/>
</dbReference>
<dbReference type="InterPro" id="IPR054506">
    <property type="entry name" value="DnaA_N-like_STI"/>
</dbReference>
<evidence type="ECO:0000256" key="2">
    <source>
        <dbReference type="ARBA" id="ARBA00008552"/>
    </source>
</evidence>
<keyword evidence="10" id="KW-0067">ATP-binding</keyword>
<dbReference type="EMBL" id="JACTNZ010000012">
    <property type="protein sequence ID" value="KAG5523034.1"/>
    <property type="molecule type" value="Genomic_DNA"/>
</dbReference>
<keyword evidence="6" id="KW-0833">Ubl conjugation pathway</keyword>
<evidence type="ECO:0000256" key="7">
    <source>
        <dbReference type="ARBA" id="ARBA00022801"/>
    </source>
</evidence>
<dbReference type="Pfam" id="PF07910">
    <property type="entry name" value="Peptidase_C78"/>
    <property type="match status" value="1"/>
</dbReference>
<sequence length="1804" mass="199704">MAPSASALLNHRHNYRPRHLLSFTALPLLSRAPPSTCSSSSNLLYTLPLSTLHSSITNASASHSRVLSSSSSAAFQALISDFDGFRFLKFCRFWELLLVNETVVFSVVLLLQEICSYSDDEQRENVPFFFLKYGVSDIFAVNLRLVGMGDIFAVNPGFVGMSDIFVVNLGLVVVGVVYAVNLGALNFETMDGRRHSVDIPISKALLALRRVRSLRDPSTHSMSKFSALVDNLNWDTNSTNGITLGFVNGCEVDCIGTTPVFGLKDLGLTGQREENVRDLDLHNGFRKSNPNLPLYENSTWVGANGPVPIMSKQVIGSNHCGPNQEVVCETKSVGERCCNGYPEKGLDLTCVPPSAGYLEGVDSCNEPIEGSLRADRIDHNPSNRKTGHQRRIRSSRAAVGDIMSRVGSPCLSSHSTSLFGNEDVDAVDGNHHGCRITCCWSGTPRFSVSNIPSDLEDQPLLSGGVGETLISGEGRSWKHISNEISPSLESPQSFTQKFWPKSFCELVGQNVVARSLLTAISNARISSFYLFHGPRGTGKTSASRIFAAALNCLSLEEKKPCGLCRECVLFFSGRSQDVNEVDSVRINRKDRVRSLIKSASIPPVSSRFKIFIIDECHLLRGETWATFLNNLGNLSRHAVFLLITPDLNKLPQSAVSRSQKYHFPKIKDMDIGSRLGSICMKEGLQFEQDALDFVASKSNGSLRDAEMMLEQLSLLGKRITMSLIGIVSDDELLDLLDLALSSDSSNTVRRARELMRSRIDPMQLISQLANLIMDVLAGKCQPGSSEVRRKFFSRYTTEASLPQLNHALKILSETEKQLRASNSQTTWLIVALLQLSSVGNSLSDAHDLRMCEKLVQPRDGDFCSESSPSESSKHLVPCACHNGESCKLGMQDGKETLESIWKKAIEICQSNSLKNILRKHGKLSSICFAQGLAVVELEFHHPDYVNKAEKSWKLIANALQSVLGCNVEMRINLMHCVPATKYTKKKISFSLFSCSRKLRHESTTENRSEPSCHSDSTSEKANVRDKYVETCSPYCGSQFSNNCCQKKEAMIRNNEGNALSIGMTGNCKCEAISAQEEEKQPGCLFRSLKLHKKIQSSETFQSTCLRFQPESNLELSIPRRSSIDTYCCTNSCQMNCSRDENGVAGLATLASTTMSSLTEVCFTLCGCRVIFQYSKDDLRSLLLRGFEVIGAMIVGDNSDFEQVASEAVSASCNLRKFLSGNVDGRDSEDRDLVGAVSDSNTGNLRFFVSRSGNSTRLESVDDVIYDDQPEKYVWERGCLLRCELQIKLPVYFPVESPKGAMIIVNSKDIVEADSEAEDMYFRATDAIAARFRDPQATYIIEAFNEPSAEVPHPVVLRGVELVSDLRNAGVSNATAEEADARTVSCSYFCSKRKDVSSFKSVEEDADKIQVSVLLNRSVKSPKYAAPIAEYFPALKEAKLLAVDYKLQVLCYAAKDLSLEKAVSNLIILGLIDQICTMKNIISPNLLRQHPLFCCLQKNSYKDYLHAIIRVFDLQLHPYHFSPPGFLHPVTVIYELRYGETEMKQVEARRSLHLRLGLPFDRPLLRIANAINLSTPNSARSNSTSKGSPLLKDVHLGIPSSGVSGGVISMVQGSYEYHHYLQDGYDDSGWGCAYRSLQTIISWFRLQHYTSIDVPSHREIQHALVEIGDKEPAFLGSRDWIGAIELSFVLDKLLGVSCKVVNVRSGAELPEKCRELALHFENQGTPIMIGGGVLAYTLLGVDYNDVSGDCAFLILDPHYTGSDDIRKIVNGGWCGWKKAIDSKGKHFFLQDRFYNLLLPQRPDMV</sequence>
<dbReference type="Gene3D" id="3.90.70.130">
    <property type="match status" value="1"/>
</dbReference>
<evidence type="ECO:0000256" key="11">
    <source>
        <dbReference type="ARBA" id="ARBA00023054"/>
    </source>
</evidence>
<dbReference type="Proteomes" id="UP000823749">
    <property type="component" value="Chromosome 12"/>
</dbReference>
<dbReference type="InterPro" id="IPR038765">
    <property type="entry name" value="Papain-like_cys_pep_sf"/>
</dbReference>
<dbReference type="SUPFAM" id="SSF48019">
    <property type="entry name" value="post-AAA+ oligomerization domain-like"/>
    <property type="match status" value="1"/>
</dbReference>
<evidence type="ECO:0000313" key="14">
    <source>
        <dbReference type="Proteomes" id="UP000823749"/>
    </source>
</evidence>
<dbReference type="InterPro" id="IPR027417">
    <property type="entry name" value="P-loop_NTPase"/>
</dbReference>
<dbReference type="InterPro" id="IPR003593">
    <property type="entry name" value="AAA+_ATPase"/>
</dbReference>
<dbReference type="InterPro" id="IPR012462">
    <property type="entry name" value="UFSP1/2_DUB_cat"/>
</dbReference>
<dbReference type="Gene3D" id="1.10.8.60">
    <property type="match status" value="1"/>
</dbReference>
<keyword evidence="3" id="KW-0645">Protease</keyword>
<dbReference type="GO" id="GO:0003887">
    <property type="term" value="F:DNA-directed DNA polymerase activity"/>
    <property type="evidence" value="ECO:0007669"/>
    <property type="project" value="InterPro"/>
</dbReference>
<keyword evidence="14" id="KW-1185">Reference proteome</keyword>
<dbReference type="Pfam" id="PF20908">
    <property type="entry name" value="UfSP2_N"/>
    <property type="match status" value="1"/>
</dbReference>
<dbReference type="Gene3D" id="3.40.50.300">
    <property type="entry name" value="P-loop containing nucleotide triphosphate hydrolases"/>
    <property type="match status" value="1"/>
</dbReference>
<protein>
    <recommendedName>
        <fullName evidence="12">AAA+ ATPase domain-containing protein</fullName>
    </recommendedName>
</protein>
<evidence type="ECO:0000256" key="3">
    <source>
        <dbReference type="ARBA" id="ARBA00022670"/>
    </source>
</evidence>
<keyword evidence="8" id="KW-0788">Thiol protease</keyword>
<dbReference type="SMART" id="SM00382">
    <property type="entry name" value="AAA"/>
    <property type="match status" value="1"/>
</dbReference>
<dbReference type="GO" id="GO:0003677">
    <property type="term" value="F:DNA binding"/>
    <property type="evidence" value="ECO:0007669"/>
    <property type="project" value="InterPro"/>
</dbReference>
<dbReference type="Pfam" id="PF21960">
    <property type="entry name" value="RCF1-5-like_lid"/>
    <property type="match status" value="1"/>
</dbReference>
<keyword evidence="7" id="KW-0378">Hydrolase</keyword>
<dbReference type="PANTHER" id="PTHR48153">
    <property type="entry name" value="UFM1-SPECIFIC PROTEASE 2"/>
    <property type="match status" value="1"/>
</dbReference>
<evidence type="ECO:0000256" key="8">
    <source>
        <dbReference type="ARBA" id="ARBA00022807"/>
    </source>
</evidence>
<evidence type="ECO:0000313" key="13">
    <source>
        <dbReference type="EMBL" id="KAG5523034.1"/>
    </source>
</evidence>
<comment type="similarity">
    <text evidence="2">Belongs to the peptidase C78 family.</text>
</comment>
<evidence type="ECO:0000256" key="5">
    <source>
        <dbReference type="ARBA" id="ARBA00022741"/>
    </source>
</evidence>
<comment type="caution">
    <text evidence="13">The sequence shown here is derived from an EMBL/GenBank/DDBJ whole genome shotgun (WGS) entry which is preliminary data.</text>
</comment>
<evidence type="ECO:0000256" key="4">
    <source>
        <dbReference type="ARBA" id="ARBA00022723"/>
    </source>
</evidence>
<dbReference type="PANTHER" id="PTHR48153:SF2">
    <property type="entry name" value="UFM1-SPECIFIC PROTEASE 2"/>
    <property type="match status" value="1"/>
</dbReference>
<comment type="similarity">
    <text evidence="1">Belongs to the DnaX/STICHEL family.</text>
</comment>
<evidence type="ECO:0000256" key="9">
    <source>
        <dbReference type="ARBA" id="ARBA00022833"/>
    </source>
</evidence>
<keyword evidence="4" id="KW-0479">Metal-binding</keyword>
<keyword evidence="5" id="KW-0547">Nucleotide-binding</keyword>
<dbReference type="GO" id="GO:0005524">
    <property type="term" value="F:ATP binding"/>
    <property type="evidence" value="ECO:0007669"/>
    <property type="project" value="UniProtKB-KW"/>
</dbReference>
<dbReference type="InterPro" id="IPR049387">
    <property type="entry name" value="UFSP2-like_2nd"/>
</dbReference>
<dbReference type="CDD" id="cd18137">
    <property type="entry name" value="HLD_clamp_pol_III_gamma_tau"/>
    <property type="match status" value="1"/>
</dbReference>
<dbReference type="InterPro" id="IPR045085">
    <property type="entry name" value="HLD_clamp_pol_III_gamma_tau"/>
</dbReference>
<evidence type="ECO:0000256" key="10">
    <source>
        <dbReference type="ARBA" id="ARBA00022840"/>
    </source>
</evidence>
<name>A0AAV6I7G5_9ERIC</name>
<evidence type="ECO:0000259" key="12">
    <source>
        <dbReference type="SMART" id="SM00382"/>
    </source>
</evidence>
<dbReference type="InterPro" id="IPR012763">
    <property type="entry name" value="DNA_pol_III_sug/sutau_N"/>
</dbReference>
<dbReference type="InterPro" id="IPR008921">
    <property type="entry name" value="DNA_pol3_clamp-load_cplx_C"/>
</dbReference>
<organism evidence="13 14">
    <name type="scientific">Rhododendron griersonianum</name>
    <dbReference type="NCBI Taxonomy" id="479676"/>
    <lineage>
        <taxon>Eukaryota</taxon>
        <taxon>Viridiplantae</taxon>
        <taxon>Streptophyta</taxon>
        <taxon>Embryophyta</taxon>
        <taxon>Tracheophyta</taxon>
        <taxon>Spermatophyta</taxon>
        <taxon>Magnoliopsida</taxon>
        <taxon>eudicotyledons</taxon>
        <taxon>Gunneridae</taxon>
        <taxon>Pentapetalae</taxon>
        <taxon>asterids</taxon>
        <taxon>Ericales</taxon>
        <taxon>Ericaceae</taxon>
        <taxon>Ericoideae</taxon>
        <taxon>Rhodoreae</taxon>
        <taxon>Rhododendron</taxon>
    </lineage>
</organism>
<dbReference type="Pfam" id="PF13177">
    <property type="entry name" value="DNA_pol3_delta2"/>
    <property type="match status" value="1"/>
</dbReference>
<dbReference type="SUPFAM" id="SSF54001">
    <property type="entry name" value="Cysteine proteinases"/>
    <property type="match status" value="1"/>
</dbReference>
<evidence type="ECO:0000256" key="6">
    <source>
        <dbReference type="ARBA" id="ARBA00022786"/>
    </source>
</evidence>
<dbReference type="FunFam" id="1.10.8.60:FF:000013">
    <property type="entry name" value="DNA polymerase III subunit gamma/tau"/>
    <property type="match status" value="1"/>
</dbReference>
<reference evidence="13" key="1">
    <citation type="submission" date="2020-08" db="EMBL/GenBank/DDBJ databases">
        <title>Plant Genome Project.</title>
        <authorList>
            <person name="Zhang R.-G."/>
        </authorList>
    </citation>
    <scope>NUCLEOTIDE SEQUENCE</scope>
    <source>
        <strain evidence="13">WSP0</strain>
        <tissue evidence="13">Leaf</tissue>
    </source>
</reference>
<dbReference type="GO" id="GO:0006260">
    <property type="term" value="P:DNA replication"/>
    <property type="evidence" value="ECO:0007669"/>
    <property type="project" value="InterPro"/>
</dbReference>